<reference evidence="3" key="1">
    <citation type="submission" date="2013-05" db="EMBL/GenBank/DDBJ databases">
        <authorList>
            <person name="Yim A.K.Y."/>
            <person name="Chan T.F."/>
            <person name="Ji K.M."/>
            <person name="Liu X.Y."/>
            <person name="Zhou J.W."/>
            <person name="Li R.Q."/>
            <person name="Yang K.Y."/>
            <person name="Li J."/>
            <person name="Li M."/>
            <person name="Law P.T.W."/>
            <person name="Wu Y.L."/>
            <person name="Cai Z.L."/>
            <person name="Qin H."/>
            <person name="Bao Y."/>
            <person name="Leung R.K.K."/>
            <person name="Ng P.K.S."/>
            <person name="Zou J."/>
            <person name="Zhong X.J."/>
            <person name="Ran P.X."/>
            <person name="Zhong N.S."/>
            <person name="Liu Z.G."/>
            <person name="Tsui S.K.W."/>
        </authorList>
    </citation>
    <scope>NUCLEOTIDE SEQUENCE</scope>
    <source>
        <strain evidence="3">Derf</strain>
        <tissue evidence="3">Whole organism</tissue>
    </source>
</reference>
<feature type="compositionally biased region" description="Polar residues" evidence="1">
    <location>
        <begin position="476"/>
        <end position="498"/>
    </location>
</feature>
<feature type="compositionally biased region" description="Polar residues" evidence="1">
    <location>
        <begin position="321"/>
        <end position="332"/>
    </location>
</feature>
<proteinExistence type="predicted"/>
<organism evidence="3 4">
    <name type="scientific">Dermatophagoides farinae</name>
    <name type="common">American house dust mite</name>
    <dbReference type="NCBI Taxonomy" id="6954"/>
    <lineage>
        <taxon>Eukaryota</taxon>
        <taxon>Metazoa</taxon>
        <taxon>Ecdysozoa</taxon>
        <taxon>Arthropoda</taxon>
        <taxon>Chelicerata</taxon>
        <taxon>Arachnida</taxon>
        <taxon>Acari</taxon>
        <taxon>Acariformes</taxon>
        <taxon>Sarcoptiformes</taxon>
        <taxon>Astigmata</taxon>
        <taxon>Psoroptidia</taxon>
        <taxon>Analgoidea</taxon>
        <taxon>Pyroglyphidae</taxon>
        <taxon>Dermatophagoidinae</taxon>
        <taxon>Dermatophagoides</taxon>
    </lineage>
</organism>
<name>A0A922L1B6_DERFA</name>
<feature type="region of interest" description="Disordered" evidence="1">
    <location>
        <begin position="476"/>
        <end position="600"/>
    </location>
</feature>
<feature type="compositionally biased region" description="Acidic residues" evidence="1">
    <location>
        <begin position="105"/>
        <end position="124"/>
    </location>
</feature>
<feature type="compositionally biased region" description="Low complexity" evidence="1">
    <location>
        <begin position="524"/>
        <end position="544"/>
    </location>
</feature>
<keyword evidence="2" id="KW-0812">Transmembrane</keyword>
<comment type="caution">
    <text evidence="3">The sequence shown here is derived from an EMBL/GenBank/DDBJ whole genome shotgun (WGS) entry which is preliminary data.</text>
</comment>
<sequence>MGCLVGSVVVGSSSTPSPPPPPPLLLPPPPLRSSFIVPPSGVIANANNISIGTNNNGISGGGNNGTIDTIPISVSTNHHSIVSSSYVVGKSGGGGGGGINVSTGVDEEEEEDDDDDEEEEEEEEIVNLPINHHHYRHRYSASLTSKRGSFNRRPRFRSGSGGILIQRQLSSTARTNDGVLFQRHASIGCSPNLRNRAINLDRSDHQELIDNSSGHHISTPFWHSSHRSLATTITTGSSPHLSSVGGGNITPLQLCRCGSGGDPLLIPSASNTPPPPSHTSSSTVPHQTPPLSHHHHQQQHQHYHQLPHHSSVAYMRLAQSLPSTPNSSQRRAQQPHPIHHSVASSSPMRPSICHQQPSLLPEHSHHHLHHSHHQQQQQQQQHYPHHPLHHQIDSNYPNQTGSVGNVHFAGVVLPTSAASHLLQKNSYREQPPIQQSPYGNHYGSTNLVGANCIGIGASSSSAATTVAPLLPVSNDSPASYRSGHQLSQTTSDHNSATAIPSGDLHLQHPPPSLPPQQQHHPHSHQPVPQTSHQHSGPPIPASHAPPHHSRPSTSGGVTGSGDGSGLPKTTFRVFQNWTRNPRRCSSSQQANNRNFVRRGFGDNLRSSSSVMHRYTSHGPLSSSSAPLMKLSTLVIVLLAFLIIGFIVLSPLFHYLM</sequence>
<evidence type="ECO:0000256" key="2">
    <source>
        <dbReference type="SAM" id="Phobius"/>
    </source>
</evidence>
<dbReference type="EMBL" id="ASGP02000005">
    <property type="protein sequence ID" value="KAH9506377.1"/>
    <property type="molecule type" value="Genomic_DNA"/>
</dbReference>
<protein>
    <submittedName>
        <fullName evidence="3">Uncharacterized protein</fullName>
    </submittedName>
</protein>
<evidence type="ECO:0000256" key="1">
    <source>
        <dbReference type="SAM" id="MobiDB-lite"/>
    </source>
</evidence>
<feature type="region of interest" description="Disordered" evidence="1">
    <location>
        <begin position="1"/>
        <end position="26"/>
    </location>
</feature>
<feature type="compositionally biased region" description="Polar residues" evidence="1">
    <location>
        <begin position="572"/>
        <end position="594"/>
    </location>
</feature>
<feature type="region of interest" description="Disordered" evidence="1">
    <location>
        <begin position="265"/>
        <end position="306"/>
    </location>
</feature>
<evidence type="ECO:0000313" key="3">
    <source>
        <dbReference type="EMBL" id="KAH9506377.1"/>
    </source>
</evidence>
<gene>
    <name evidence="3" type="ORF">DERF_011115</name>
</gene>
<feature type="compositionally biased region" description="Pro residues" evidence="1">
    <location>
        <begin position="16"/>
        <end position="26"/>
    </location>
</feature>
<accession>A0A922L1B6</accession>
<feature type="compositionally biased region" description="Basic residues" evidence="1">
    <location>
        <begin position="364"/>
        <end position="373"/>
    </location>
</feature>
<feature type="region of interest" description="Disordered" evidence="1">
    <location>
        <begin position="87"/>
        <end position="124"/>
    </location>
</feature>
<keyword evidence="4" id="KW-1185">Reference proteome</keyword>
<feature type="transmembrane region" description="Helical" evidence="2">
    <location>
        <begin position="630"/>
        <end position="655"/>
    </location>
</feature>
<dbReference type="Proteomes" id="UP000790347">
    <property type="component" value="Unassembled WGS sequence"/>
</dbReference>
<keyword evidence="2" id="KW-1133">Transmembrane helix</keyword>
<dbReference type="AlphaFoldDB" id="A0A922L1B6"/>
<evidence type="ECO:0000313" key="4">
    <source>
        <dbReference type="Proteomes" id="UP000790347"/>
    </source>
</evidence>
<feature type="compositionally biased region" description="Gly residues" evidence="1">
    <location>
        <begin position="90"/>
        <end position="99"/>
    </location>
</feature>
<reference evidence="3" key="2">
    <citation type="journal article" date="2022" name="Res Sq">
        <title>Comparative Genomics Reveals Insights into the Divergent Evolution of Astigmatic Mites and Household Pest Adaptations.</title>
        <authorList>
            <person name="Xiong Q."/>
            <person name="Wan A.T.-Y."/>
            <person name="Liu X.-Y."/>
            <person name="Fung C.S.-H."/>
            <person name="Xiao X."/>
            <person name="Malainual N."/>
            <person name="Hou J."/>
            <person name="Wang L."/>
            <person name="Wang M."/>
            <person name="Yang K."/>
            <person name="Cui Y."/>
            <person name="Leung E."/>
            <person name="Nong W."/>
            <person name="Shin S.-K."/>
            <person name="Au S."/>
            <person name="Jeong K.Y."/>
            <person name="Chew F.T."/>
            <person name="Hui J."/>
            <person name="Leung T.F."/>
            <person name="Tungtrongchitr A."/>
            <person name="Zhong N."/>
            <person name="Liu Z."/>
            <person name="Tsui S."/>
        </authorList>
    </citation>
    <scope>NUCLEOTIDE SEQUENCE</scope>
    <source>
        <strain evidence="3">Derf</strain>
        <tissue evidence="3">Whole organism</tissue>
    </source>
</reference>
<feature type="compositionally biased region" description="Low complexity" evidence="1">
    <location>
        <begin position="278"/>
        <end position="291"/>
    </location>
</feature>
<keyword evidence="2" id="KW-0472">Membrane</keyword>
<feature type="region of interest" description="Disordered" evidence="1">
    <location>
        <begin position="321"/>
        <end position="401"/>
    </location>
</feature>
<feature type="compositionally biased region" description="Basic residues" evidence="1">
    <location>
        <begin position="292"/>
        <end position="306"/>
    </location>
</feature>